<gene>
    <name evidence="2" type="ORF">SDC9_105212</name>
</gene>
<name>A0A645B1D6_9ZZZZ</name>
<accession>A0A645B1D6</accession>
<proteinExistence type="predicted"/>
<keyword evidence="1" id="KW-0472">Membrane</keyword>
<reference evidence="2" key="1">
    <citation type="submission" date="2019-08" db="EMBL/GenBank/DDBJ databases">
        <authorList>
            <person name="Kucharzyk K."/>
            <person name="Murdoch R.W."/>
            <person name="Higgins S."/>
            <person name="Loffler F."/>
        </authorList>
    </citation>
    <scope>NUCLEOTIDE SEQUENCE</scope>
</reference>
<sequence length="56" mass="5843">MKLTPPKKLTFWISIILGALGVIAKLGLVAVLAPYAIWLVVAGLVILALGNAVKGF</sequence>
<keyword evidence="1" id="KW-1133">Transmembrane helix</keyword>
<organism evidence="2">
    <name type="scientific">bioreactor metagenome</name>
    <dbReference type="NCBI Taxonomy" id="1076179"/>
    <lineage>
        <taxon>unclassified sequences</taxon>
        <taxon>metagenomes</taxon>
        <taxon>ecological metagenomes</taxon>
    </lineage>
</organism>
<feature type="transmembrane region" description="Helical" evidence="1">
    <location>
        <begin position="35"/>
        <end position="53"/>
    </location>
</feature>
<evidence type="ECO:0000313" key="2">
    <source>
        <dbReference type="EMBL" id="MPM58381.1"/>
    </source>
</evidence>
<comment type="caution">
    <text evidence="2">The sequence shown here is derived from an EMBL/GenBank/DDBJ whole genome shotgun (WGS) entry which is preliminary data.</text>
</comment>
<keyword evidence="1" id="KW-0812">Transmembrane</keyword>
<dbReference type="EMBL" id="VSSQ01016737">
    <property type="protein sequence ID" value="MPM58381.1"/>
    <property type="molecule type" value="Genomic_DNA"/>
</dbReference>
<evidence type="ECO:0000256" key="1">
    <source>
        <dbReference type="SAM" id="Phobius"/>
    </source>
</evidence>
<protein>
    <submittedName>
        <fullName evidence="2">Uncharacterized protein</fullName>
    </submittedName>
</protein>
<feature type="transmembrane region" description="Helical" evidence="1">
    <location>
        <begin position="9"/>
        <end position="29"/>
    </location>
</feature>
<dbReference type="AlphaFoldDB" id="A0A645B1D6"/>